<evidence type="ECO:0008006" key="6">
    <source>
        <dbReference type="Google" id="ProtNLM"/>
    </source>
</evidence>
<feature type="compositionally biased region" description="Polar residues" evidence="2">
    <location>
        <begin position="223"/>
        <end position="234"/>
    </location>
</feature>
<evidence type="ECO:0000256" key="1">
    <source>
        <dbReference type="SAM" id="Coils"/>
    </source>
</evidence>
<protein>
    <recommendedName>
        <fullName evidence="6">Chromosome partition protein Smc</fullName>
    </recommendedName>
</protein>
<evidence type="ECO:0000313" key="5">
    <source>
        <dbReference type="Proteomes" id="UP001222087"/>
    </source>
</evidence>
<feature type="coiled-coil region" evidence="1">
    <location>
        <begin position="116"/>
        <end position="213"/>
    </location>
</feature>
<reference evidence="4 5" key="1">
    <citation type="submission" date="2023-02" db="EMBL/GenBank/DDBJ databases">
        <title>Genome Sequence of L. cardiaca H63T.</title>
        <authorList>
            <person name="Lopez A.E."/>
            <person name="Cianciotto N.P."/>
        </authorList>
    </citation>
    <scope>NUCLEOTIDE SEQUENCE [LARGE SCALE GENOMIC DNA]</scope>
    <source>
        <strain evidence="4 5">H63</strain>
    </source>
</reference>
<evidence type="ECO:0000256" key="3">
    <source>
        <dbReference type="SAM" id="Phobius"/>
    </source>
</evidence>
<gene>
    <name evidence="4" type="ORF">PXX05_07285</name>
</gene>
<keyword evidence="1" id="KW-0175">Coiled coil</keyword>
<accession>A0ABY8AVA7</accession>
<feature type="transmembrane region" description="Helical" evidence="3">
    <location>
        <begin position="15"/>
        <end position="38"/>
    </location>
</feature>
<organism evidence="4 5">
    <name type="scientific">Legionella cardiaca</name>
    <dbReference type="NCBI Taxonomy" id="1071983"/>
    <lineage>
        <taxon>Bacteria</taxon>
        <taxon>Pseudomonadati</taxon>
        <taxon>Pseudomonadota</taxon>
        <taxon>Gammaproteobacteria</taxon>
        <taxon>Legionellales</taxon>
        <taxon>Legionellaceae</taxon>
        <taxon>Legionella</taxon>
    </lineage>
</organism>
<evidence type="ECO:0000313" key="4">
    <source>
        <dbReference type="EMBL" id="WED44583.1"/>
    </source>
</evidence>
<proteinExistence type="predicted"/>
<keyword evidence="3" id="KW-0472">Membrane</keyword>
<dbReference type="Proteomes" id="UP001222087">
    <property type="component" value="Chromosome"/>
</dbReference>
<feature type="region of interest" description="Disordered" evidence="2">
    <location>
        <begin position="221"/>
        <end position="249"/>
    </location>
</feature>
<dbReference type="EMBL" id="CP119078">
    <property type="protein sequence ID" value="WED44583.1"/>
    <property type="molecule type" value="Genomic_DNA"/>
</dbReference>
<dbReference type="RefSeq" id="WP_275090404.1">
    <property type="nucleotide sequence ID" value="NZ_CP119078.1"/>
</dbReference>
<keyword evidence="5" id="KW-1185">Reference proteome</keyword>
<keyword evidence="3" id="KW-1133">Transmembrane helix</keyword>
<name>A0ABY8AVA7_9GAMM</name>
<keyword evidence="3" id="KW-0812">Transmembrane</keyword>
<sequence length="249" mass="27974">MLVGLLAGTVIATKYIIALVVGGGVAGAGIGASTVHLLHKNQKPDVIDLERLSRQQAREDSLDELLKDTENFLEITFHDLKTNSEEMSSTVVLLKEAFTQVFQKTEELSQITHTIKESEKKRLEELEQTHAQLLLEISTLNNKLSEAEKNREILTGKLLEVGEQSQGSALKLIEAKKQLEELRLIYDAKKVELKKLADECKELRDANKLLEKQFNDAVGLLQKKQQSETPNNKKTNQEDTKVSYSNGFF</sequence>
<evidence type="ECO:0000256" key="2">
    <source>
        <dbReference type="SAM" id="MobiDB-lite"/>
    </source>
</evidence>